<feature type="coiled-coil region" evidence="1">
    <location>
        <begin position="177"/>
        <end position="204"/>
    </location>
</feature>
<evidence type="ECO:0000313" key="3">
    <source>
        <dbReference type="EMBL" id="CDR40900.1"/>
    </source>
</evidence>
<keyword evidence="1" id="KW-0175">Coiled coil</keyword>
<dbReference type="OrthoDB" id="3980552at2759"/>
<sequence>MTKKSDEVKRQLFKGFHTAGSALDNSTSNLLSRTLRKESDKYRRAGETALDEQQFVIHKSTSPEYYQIFSSRHPLRESRLQAMSQAETALDELFRRNGADDSGSEDDDPDLSSIAPPNHIHQDDILISVLGYSREEITASKRLSINDRKNVRLSKVSSLERAFTNTDFLKDYPHSKIQEYRALNNEFNERVDILKEELKLRKQQEQQIIDADSPDRESEIRYHEARLEILREAVANLDSDNWMYQTAEYQKSP</sequence>
<dbReference type="AlphaFoldDB" id="A0A061AZT9"/>
<feature type="region of interest" description="Disordered" evidence="2">
    <location>
        <begin position="97"/>
        <end position="118"/>
    </location>
</feature>
<gene>
    <name evidence="3" type="ORF">CYFA0S_05e05699g</name>
</gene>
<dbReference type="VEuPathDB" id="FungiDB:BON22_2022"/>
<proteinExistence type="predicted"/>
<accession>A0A061AZT9</accession>
<organism evidence="3">
    <name type="scientific">Cyberlindnera fabianii</name>
    <name type="common">Yeast</name>
    <name type="synonym">Hansenula fabianii</name>
    <dbReference type="NCBI Taxonomy" id="36022"/>
    <lineage>
        <taxon>Eukaryota</taxon>
        <taxon>Fungi</taxon>
        <taxon>Dikarya</taxon>
        <taxon>Ascomycota</taxon>
        <taxon>Saccharomycotina</taxon>
        <taxon>Saccharomycetes</taxon>
        <taxon>Phaffomycetales</taxon>
        <taxon>Phaffomycetaceae</taxon>
        <taxon>Cyberlindnera</taxon>
    </lineage>
</organism>
<name>A0A061AZT9_CYBFA</name>
<reference evidence="3" key="1">
    <citation type="journal article" date="2014" name="Genome Announc.">
        <title>Genome sequence of the yeast Cyberlindnera fabianii (Hansenula fabianii).</title>
        <authorList>
            <person name="Freel K.C."/>
            <person name="Sarilar V."/>
            <person name="Neuveglise C."/>
            <person name="Devillers H."/>
            <person name="Friedrich A."/>
            <person name="Schacherer J."/>
        </authorList>
    </citation>
    <scope>NUCLEOTIDE SEQUENCE</scope>
    <source>
        <strain evidence="3">YJS4271</strain>
    </source>
</reference>
<evidence type="ECO:0000256" key="1">
    <source>
        <dbReference type="SAM" id="Coils"/>
    </source>
</evidence>
<dbReference type="EMBL" id="LK052890">
    <property type="protein sequence ID" value="CDR40900.1"/>
    <property type="molecule type" value="Genomic_DNA"/>
</dbReference>
<evidence type="ECO:0000256" key="2">
    <source>
        <dbReference type="SAM" id="MobiDB-lite"/>
    </source>
</evidence>
<protein>
    <submittedName>
        <fullName evidence="3">CYFA0S05e05699g1_1</fullName>
    </submittedName>
</protein>